<accession>A0ACB0YBS7</accession>
<proteinExistence type="predicted"/>
<keyword evidence="2" id="KW-1185">Reference proteome</keyword>
<gene>
    <name evidence="1" type="ORF">MENTE1834_LOCUS10126</name>
</gene>
<dbReference type="EMBL" id="CAVMJV010000009">
    <property type="protein sequence ID" value="CAK5040080.1"/>
    <property type="molecule type" value="Genomic_DNA"/>
</dbReference>
<reference evidence="1" key="1">
    <citation type="submission" date="2023-11" db="EMBL/GenBank/DDBJ databases">
        <authorList>
            <person name="Poullet M."/>
        </authorList>
    </citation>
    <scope>NUCLEOTIDE SEQUENCE</scope>
    <source>
        <strain evidence="1">E1834</strain>
    </source>
</reference>
<sequence length="151" mass="16943">MILAKQQEENRNNIEINILNFNEEQNKLNNNDTSFSSFKNNNLNSVKISNQNDNMKNSLIMKQDNNSKILNSTTLNGKTNENVSSSSTQSSNSPGSSSSTTSRESANVFKFRTLLSSPSGSQVFRIIINFPAIVGNFVPRMEVTLYIYFED</sequence>
<comment type="caution">
    <text evidence="1">The sequence shown here is derived from an EMBL/GenBank/DDBJ whole genome shotgun (WGS) entry which is preliminary data.</text>
</comment>
<evidence type="ECO:0000313" key="1">
    <source>
        <dbReference type="EMBL" id="CAK5040080.1"/>
    </source>
</evidence>
<name>A0ACB0YBS7_MELEN</name>
<evidence type="ECO:0000313" key="2">
    <source>
        <dbReference type="Proteomes" id="UP001497535"/>
    </source>
</evidence>
<protein>
    <submittedName>
        <fullName evidence="1">Uncharacterized protein</fullName>
    </submittedName>
</protein>
<organism evidence="1 2">
    <name type="scientific">Meloidogyne enterolobii</name>
    <name type="common">Root-knot nematode worm</name>
    <name type="synonym">Meloidogyne mayaguensis</name>
    <dbReference type="NCBI Taxonomy" id="390850"/>
    <lineage>
        <taxon>Eukaryota</taxon>
        <taxon>Metazoa</taxon>
        <taxon>Ecdysozoa</taxon>
        <taxon>Nematoda</taxon>
        <taxon>Chromadorea</taxon>
        <taxon>Rhabditida</taxon>
        <taxon>Tylenchina</taxon>
        <taxon>Tylenchomorpha</taxon>
        <taxon>Tylenchoidea</taxon>
        <taxon>Meloidogynidae</taxon>
        <taxon>Meloidogyninae</taxon>
        <taxon>Meloidogyne</taxon>
    </lineage>
</organism>
<dbReference type="Proteomes" id="UP001497535">
    <property type="component" value="Unassembled WGS sequence"/>
</dbReference>